<name>A0AB38YF05_9GAMM</name>
<organism evidence="10">
    <name type="scientific">Salinispirillum sp. LH 10-3-1</name>
    <dbReference type="NCBI Taxonomy" id="2952525"/>
    <lineage>
        <taxon>Bacteria</taxon>
        <taxon>Pseudomonadati</taxon>
        <taxon>Pseudomonadota</taxon>
        <taxon>Gammaproteobacteria</taxon>
        <taxon>Oceanospirillales</taxon>
        <taxon>Saccharospirillaceae</taxon>
        <taxon>Salinispirillum</taxon>
    </lineage>
</organism>
<dbReference type="InterPro" id="IPR007182">
    <property type="entry name" value="MnhB"/>
</dbReference>
<comment type="similarity">
    <text evidence="2">Belongs to the CPA3 antiporters (TC 2.A.63) subunit B family.</text>
</comment>
<evidence type="ECO:0000256" key="3">
    <source>
        <dbReference type="ARBA" id="ARBA00022475"/>
    </source>
</evidence>
<evidence type="ECO:0000256" key="6">
    <source>
        <dbReference type="ARBA" id="ARBA00023136"/>
    </source>
</evidence>
<feature type="transmembrane region" description="Helical" evidence="7">
    <location>
        <begin position="179"/>
        <end position="203"/>
    </location>
</feature>
<dbReference type="EMBL" id="CP101717">
    <property type="protein sequence ID" value="WLD57646.1"/>
    <property type="molecule type" value="Genomic_DNA"/>
</dbReference>
<dbReference type="PANTHER" id="PTHR33932">
    <property type="entry name" value="NA(+)/H(+) ANTIPORTER SUBUNIT B"/>
    <property type="match status" value="1"/>
</dbReference>
<keyword evidence="6 7" id="KW-0472">Membrane</keyword>
<protein>
    <submittedName>
        <fullName evidence="10">Na(+)/H(+) antiporter subunit B</fullName>
    </submittedName>
</protein>
<dbReference type="InterPro" id="IPR025383">
    <property type="entry name" value="MrpA_C/MbhD"/>
</dbReference>
<feature type="transmembrane region" description="Helical" evidence="7">
    <location>
        <begin position="33"/>
        <end position="50"/>
    </location>
</feature>
<dbReference type="Pfam" id="PF13244">
    <property type="entry name" value="MbhD"/>
    <property type="match status" value="1"/>
</dbReference>
<proteinExistence type="inferred from homology"/>
<feature type="transmembrane region" description="Helical" evidence="7">
    <location>
        <begin position="56"/>
        <end position="75"/>
    </location>
</feature>
<feature type="domain" description="Na+/H+ antiporter MnhB subunit-related protein" evidence="8">
    <location>
        <begin position="184"/>
        <end position="297"/>
    </location>
</feature>
<feature type="transmembrane region" description="Helical" evidence="7">
    <location>
        <begin position="6"/>
        <end position="26"/>
    </location>
</feature>
<evidence type="ECO:0000259" key="9">
    <source>
        <dbReference type="Pfam" id="PF13244"/>
    </source>
</evidence>
<sequence>MALTDWVFDGVLGLLVVVLAVAVLYARTLYASIVLFIAFGLLLAVVWARLGAADLALAEAAIGAGLTGALLLAALAQTSTTPFAEQRSAHWTRQRWPATGLALLVGVLLVRSLVGLDRMAEPGLMDAVTQNMADAGVGHPVTAVLLNFRAWDTLLELVVLLLALLGVRQLATKPLVIAAPWALLEAWSRILAPLAVLVGGYLLWRGSNYPGGAFQSGALLAAAAVVLRLNHLLPPVRWSSWGVRILVLLGVAVFLTVAIFTHWLGAGWLNYPLPFNGLLILLIEIAATVSIATTLTLLVVGEPDEVRA</sequence>
<feature type="transmembrane region" description="Helical" evidence="7">
    <location>
        <begin position="241"/>
        <end position="265"/>
    </location>
</feature>
<evidence type="ECO:0000256" key="2">
    <source>
        <dbReference type="ARBA" id="ARBA00009425"/>
    </source>
</evidence>
<evidence type="ECO:0000259" key="8">
    <source>
        <dbReference type="Pfam" id="PF04039"/>
    </source>
</evidence>
<reference evidence="10" key="1">
    <citation type="submission" date="2022-07" db="EMBL/GenBank/DDBJ databases">
        <title>Complete genome sequence of Salinispirillum sp. LH10-3-1 capable of multiple carbohydrate inversion isolated from a soda lake.</title>
        <authorList>
            <person name="Liu J."/>
            <person name="Zhai Y."/>
            <person name="Zhang H."/>
            <person name="Yang H."/>
            <person name="Qu J."/>
            <person name="Li J."/>
        </authorList>
    </citation>
    <scope>NUCLEOTIDE SEQUENCE</scope>
    <source>
        <strain evidence="10">LH 10-3-1</strain>
    </source>
</reference>
<keyword evidence="5 7" id="KW-1133">Transmembrane helix</keyword>
<accession>A0AB38YF05</accession>
<dbReference type="PANTHER" id="PTHR33932:SF4">
    <property type="entry name" value="NA(+)_H(+) ANTIPORTER SUBUNIT B"/>
    <property type="match status" value="1"/>
</dbReference>
<evidence type="ECO:0000256" key="4">
    <source>
        <dbReference type="ARBA" id="ARBA00022692"/>
    </source>
</evidence>
<evidence type="ECO:0000313" key="10">
    <source>
        <dbReference type="EMBL" id="WLD57646.1"/>
    </source>
</evidence>
<dbReference type="GO" id="GO:0005886">
    <property type="term" value="C:plasma membrane"/>
    <property type="evidence" value="ECO:0007669"/>
    <property type="project" value="UniProtKB-SubCell"/>
</dbReference>
<feature type="transmembrane region" description="Helical" evidence="7">
    <location>
        <begin position="277"/>
        <end position="300"/>
    </location>
</feature>
<dbReference type="InterPro" id="IPR050622">
    <property type="entry name" value="CPA3_antiporter_subunitB"/>
</dbReference>
<dbReference type="RefSeq" id="WP_304994931.1">
    <property type="nucleotide sequence ID" value="NZ_CP101717.1"/>
</dbReference>
<gene>
    <name evidence="10" type="ORF">NFC81_13135</name>
</gene>
<evidence type="ECO:0000256" key="7">
    <source>
        <dbReference type="SAM" id="Phobius"/>
    </source>
</evidence>
<feature type="domain" description="MrpA C-terminal/MbhD" evidence="9">
    <location>
        <begin position="14"/>
        <end position="78"/>
    </location>
</feature>
<feature type="transmembrane region" description="Helical" evidence="7">
    <location>
        <begin position="209"/>
        <end position="229"/>
    </location>
</feature>
<feature type="transmembrane region" description="Helical" evidence="7">
    <location>
        <begin position="148"/>
        <end position="167"/>
    </location>
</feature>
<dbReference type="AlphaFoldDB" id="A0AB38YF05"/>
<evidence type="ECO:0000256" key="1">
    <source>
        <dbReference type="ARBA" id="ARBA00004651"/>
    </source>
</evidence>
<keyword evidence="3" id="KW-1003">Cell membrane</keyword>
<comment type="subcellular location">
    <subcellularLocation>
        <location evidence="1">Cell membrane</location>
        <topology evidence="1">Multi-pass membrane protein</topology>
    </subcellularLocation>
</comment>
<dbReference type="Pfam" id="PF04039">
    <property type="entry name" value="MnhB"/>
    <property type="match status" value="1"/>
</dbReference>
<feature type="transmembrane region" description="Helical" evidence="7">
    <location>
        <begin position="96"/>
        <end position="114"/>
    </location>
</feature>
<keyword evidence="4 7" id="KW-0812">Transmembrane</keyword>
<evidence type="ECO:0000256" key="5">
    <source>
        <dbReference type="ARBA" id="ARBA00022989"/>
    </source>
</evidence>